<protein>
    <submittedName>
        <fullName evidence="2">Uncharacterized protein</fullName>
    </submittedName>
</protein>
<keyword evidence="3" id="KW-1185">Reference proteome</keyword>
<sequence length="88" mass="9826">MVFPLLSLPTIAYNIITHVHYCMQRGMPQPTGVVIGQSKHEAFGSDHAHAWRQLILPLLYITKTNYRFSLGLASLLAISNSRFSLPAC</sequence>
<evidence type="ECO:0000313" key="1">
    <source>
        <dbReference type="EMBL" id="TPX29979.1"/>
    </source>
</evidence>
<comment type="caution">
    <text evidence="2">The sequence shown here is derived from an EMBL/GenBank/DDBJ whole genome shotgun (WGS) entry which is preliminary data.</text>
</comment>
<accession>A0A507DHY9</accession>
<reference evidence="3 4" key="1">
    <citation type="journal article" date="2019" name="Sci. Rep.">
        <title>Comparative genomics of chytrid fungi reveal insights into the obligate biotrophic and pathogenic lifestyle of Synchytrium endobioticum.</title>
        <authorList>
            <person name="van de Vossenberg B.T.L.H."/>
            <person name="Warris S."/>
            <person name="Nguyen H.D.T."/>
            <person name="van Gent-Pelzer M.P.E."/>
            <person name="Joly D.L."/>
            <person name="van de Geest H.C."/>
            <person name="Bonants P.J.M."/>
            <person name="Smith D.S."/>
            <person name="Levesque C.A."/>
            <person name="van der Lee T.A.J."/>
        </authorList>
    </citation>
    <scope>NUCLEOTIDE SEQUENCE [LARGE SCALE GENOMIC DNA]</scope>
    <source>
        <strain evidence="2 4">LEV6574</strain>
        <strain evidence="1 3">MB42</strain>
    </source>
</reference>
<dbReference type="EMBL" id="QEAN01000769">
    <property type="protein sequence ID" value="TPX29979.1"/>
    <property type="molecule type" value="Genomic_DNA"/>
</dbReference>
<gene>
    <name evidence="2" type="ORF">SeLEV6574_g00673</name>
    <name evidence="1" type="ORF">SeMB42_g08024</name>
</gene>
<evidence type="ECO:0000313" key="3">
    <source>
        <dbReference type="Proteomes" id="UP000317494"/>
    </source>
</evidence>
<proteinExistence type="predicted"/>
<evidence type="ECO:0000313" key="4">
    <source>
        <dbReference type="Proteomes" id="UP000320475"/>
    </source>
</evidence>
<dbReference type="Proteomes" id="UP000317494">
    <property type="component" value="Unassembled WGS sequence"/>
</dbReference>
<dbReference type="VEuPathDB" id="FungiDB:SeMB42_g08024"/>
<dbReference type="AlphaFoldDB" id="A0A507DHY9"/>
<dbReference type="Proteomes" id="UP000320475">
    <property type="component" value="Unassembled WGS sequence"/>
</dbReference>
<evidence type="ECO:0000313" key="2">
    <source>
        <dbReference type="EMBL" id="TPX50847.1"/>
    </source>
</evidence>
<dbReference type="EMBL" id="QEAM01000012">
    <property type="protein sequence ID" value="TPX50847.1"/>
    <property type="molecule type" value="Genomic_DNA"/>
</dbReference>
<organism evidence="2 4">
    <name type="scientific">Synchytrium endobioticum</name>
    <dbReference type="NCBI Taxonomy" id="286115"/>
    <lineage>
        <taxon>Eukaryota</taxon>
        <taxon>Fungi</taxon>
        <taxon>Fungi incertae sedis</taxon>
        <taxon>Chytridiomycota</taxon>
        <taxon>Chytridiomycota incertae sedis</taxon>
        <taxon>Chytridiomycetes</taxon>
        <taxon>Synchytriales</taxon>
        <taxon>Synchytriaceae</taxon>
        <taxon>Synchytrium</taxon>
    </lineage>
</organism>
<name>A0A507DHY9_9FUNG</name>